<protein>
    <submittedName>
        <fullName evidence="1">Uncharacterized protein</fullName>
    </submittedName>
</protein>
<dbReference type="AlphaFoldDB" id="A0AAD5F256"/>
<name>A0AAD5F256_PRUDU</name>
<dbReference type="Proteomes" id="UP001054821">
    <property type="component" value="Chromosome 1"/>
</dbReference>
<reference evidence="1 2" key="1">
    <citation type="journal article" date="2022" name="G3 (Bethesda)">
        <title>Whole-genome sequence and methylome profiling of the almond [Prunus dulcis (Mill.) D.A. Webb] cultivar 'Nonpareil'.</title>
        <authorList>
            <person name="D'Amico-Willman K.M."/>
            <person name="Ouma W.Z."/>
            <person name="Meulia T."/>
            <person name="Sideli G.M."/>
            <person name="Gradziel T.M."/>
            <person name="Fresnedo-Ramirez J."/>
        </authorList>
    </citation>
    <scope>NUCLEOTIDE SEQUENCE [LARGE SCALE GENOMIC DNA]</scope>
    <source>
        <strain evidence="1">Clone GOH B32 T37-40</strain>
    </source>
</reference>
<sequence length="223" mass="25036">MESAWLDAWSSDRAYHFLDLLLSLRNKGPSPTVAISLRETETWVDPPEALVVESGALSFGNSLGVNLEYAEKVLGLRFACLRCRPLGGRLYKVQGDFWNARRSWANKPMDSGFSRLNQFRVAPFKVVRKSLHLVALFTPGQKLLRWLYRSVELVGENDGLVHRLAIGFNEVIFSFVRAVTGGDDFLRIGTFGVGVWDDVTRLRHGSGRRLVAKQASFHLPSMA</sequence>
<comment type="caution">
    <text evidence="1">The sequence shown here is derived from an EMBL/GenBank/DDBJ whole genome shotgun (WGS) entry which is preliminary data.</text>
</comment>
<keyword evidence="2" id="KW-1185">Reference proteome</keyword>
<organism evidence="1 2">
    <name type="scientific">Prunus dulcis</name>
    <name type="common">Almond</name>
    <name type="synonym">Amygdalus dulcis</name>
    <dbReference type="NCBI Taxonomy" id="3755"/>
    <lineage>
        <taxon>Eukaryota</taxon>
        <taxon>Viridiplantae</taxon>
        <taxon>Streptophyta</taxon>
        <taxon>Embryophyta</taxon>
        <taxon>Tracheophyta</taxon>
        <taxon>Spermatophyta</taxon>
        <taxon>Magnoliopsida</taxon>
        <taxon>eudicotyledons</taxon>
        <taxon>Gunneridae</taxon>
        <taxon>Pentapetalae</taxon>
        <taxon>rosids</taxon>
        <taxon>fabids</taxon>
        <taxon>Rosales</taxon>
        <taxon>Rosaceae</taxon>
        <taxon>Amygdaloideae</taxon>
        <taxon>Amygdaleae</taxon>
        <taxon>Prunus</taxon>
    </lineage>
</organism>
<accession>A0AAD5F256</accession>
<proteinExistence type="predicted"/>
<evidence type="ECO:0000313" key="1">
    <source>
        <dbReference type="EMBL" id="KAI5350555.1"/>
    </source>
</evidence>
<evidence type="ECO:0000313" key="2">
    <source>
        <dbReference type="Proteomes" id="UP001054821"/>
    </source>
</evidence>
<gene>
    <name evidence="1" type="ORF">L3X38_003446</name>
</gene>
<dbReference type="EMBL" id="JAJFAZ020000001">
    <property type="protein sequence ID" value="KAI5350555.1"/>
    <property type="molecule type" value="Genomic_DNA"/>
</dbReference>